<accession>A0A2P7QHG2</accession>
<gene>
    <name evidence="2" type="ORF">C7I55_23195</name>
</gene>
<sequence>MMRVHLPASRATKALYADASGVSMVEFALVLPLLAAIAMTGIEYANLAMAHVRISQIADTVADNAGRVPDLVTETDIDEIFAGARETGGSLDFEANGKVVLSSLQQNGQPAPKTGETDNRGQWIRWQRCLGALKVNPAYGVEGTGESSAALQSMGKTGRTISALPHTAVMFVEVSYDYQPIVSSALVKSTRIQYESAFIVRDRAELGIQSGTTSYNCPTY</sequence>
<dbReference type="AlphaFoldDB" id="A0A2P7QHG2"/>
<dbReference type="InterPro" id="IPR012495">
    <property type="entry name" value="TadE-like_dom"/>
</dbReference>
<feature type="domain" description="TadE-like" evidence="1">
    <location>
        <begin position="21"/>
        <end position="62"/>
    </location>
</feature>
<proteinExistence type="predicted"/>
<dbReference type="EMBL" id="PXYI01000009">
    <property type="protein sequence ID" value="PSJ37418.1"/>
    <property type="molecule type" value="Genomic_DNA"/>
</dbReference>
<protein>
    <recommendedName>
        <fullName evidence="1">TadE-like domain-containing protein</fullName>
    </recommendedName>
</protein>
<reference evidence="2 3" key="1">
    <citation type="submission" date="2018-03" db="EMBL/GenBank/DDBJ databases">
        <title>The draft genome of Sphingosinicella sp. GL-C-18.</title>
        <authorList>
            <person name="Liu L."/>
            <person name="Li L."/>
            <person name="Liang L."/>
            <person name="Zhang X."/>
            <person name="Wang T."/>
        </authorList>
    </citation>
    <scope>NUCLEOTIDE SEQUENCE [LARGE SCALE GENOMIC DNA]</scope>
    <source>
        <strain evidence="2 3">GL-C-18</strain>
    </source>
</reference>
<keyword evidence="3" id="KW-1185">Reference proteome</keyword>
<dbReference type="Pfam" id="PF07811">
    <property type="entry name" value="TadE"/>
    <property type="match status" value="1"/>
</dbReference>
<organism evidence="2 3">
    <name type="scientific">Allosphingosinicella deserti</name>
    <dbReference type="NCBI Taxonomy" id="2116704"/>
    <lineage>
        <taxon>Bacteria</taxon>
        <taxon>Pseudomonadati</taxon>
        <taxon>Pseudomonadota</taxon>
        <taxon>Alphaproteobacteria</taxon>
        <taxon>Sphingomonadales</taxon>
        <taxon>Sphingomonadaceae</taxon>
        <taxon>Allosphingosinicella</taxon>
    </lineage>
</organism>
<evidence type="ECO:0000313" key="2">
    <source>
        <dbReference type="EMBL" id="PSJ37418.1"/>
    </source>
</evidence>
<comment type="caution">
    <text evidence="2">The sequence shown here is derived from an EMBL/GenBank/DDBJ whole genome shotgun (WGS) entry which is preliminary data.</text>
</comment>
<name>A0A2P7QHG2_9SPHN</name>
<evidence type="ECO:0000313" key="3">
    <source>
        <dbReference type="Proteomes" id="UP000241167"/>
    </source>
</evidence>
<dbReference type="OrthoDB" id="7432392at2"/>
<dbReference type="Proteomes" id="UP000241167">
    <property type="component" value="Unassembled WGS sequence"/>
</dbReference>
<evidence type="ECO:0000259" key="1">
    <source>
        <dbReference type="Pfam" id="PF07811"/>
    </source>
</evidence>